<dbReference type="GO" id="GO:0030681">
    <property type="term" value="C:multimeric ribonuclease P complex"/>
    <property type="evidence" value="ECO:0007669"/>
    <property type="project" value="TreeGrafter"/>
</dbReference>
<reference evidence="5" key="1">
    <citation type="submission" date="2012-12" db="EMBL/GenBank/DDBJ databases">
        <authorList>
            <person name="Hellsten U."/>
            <person name="Grimwood J."/>
            <person name="Chapman J.A."/>
            <person name="Shapiro H."/>
            <person name="Aerts A."/>
            <person name="Otillar R.P."/>
            <person name="Terry A.Y."/>
            <person name="Boore J.L."/>
            <person name="Simakov O."/>
            <person name="Marletaz F."/>
            <person name="Cho S.-J."/>
            <person name="Edsinger-Gonzales E."/>
            <person name="Havlak P."/>
            <person name="Kuo D.-H."/>
            <person name="Larsson T."/>
            <person name="Lv J."/>
            <person name="Arendt D."/>
            <person name="Savage R."/>
            <person name="Osoegawa K."/>
            <person name="de Jong P."/>
            <person name="Lindberg D.R."/>
            <person name="Seaver E.C."/>
            <person name="Weisblat D.A."/>
            <person name="Putnam N.H."/>
            <person name="Grigoriev I.V."/>
            <person name="Rokhsar D.S."/>
        </authorList>
    </citation>
    <scope>NUCLEOTIDE SEQUENCE</scope>
    <source>
        <strain evidence="5">I ESC-2004</strain>
    </source>
</reference>
<dbReference type="STRING" id="283909.R7UDK2"/>
<evidence type="ECO:0000256" key="1">
    <source>
        <dbReference type="ARBA" id="ARBA00010800"/>
    </source>
</evidence>
<keyword evidence="2" id="KW-0819">tRNA processing</keyword>
<accession>R7UDK2</accession>
<reference evidence="3 5" key="2">
    <citation type="journal article" date="2013" name="Nature">
        <title>Insights into bilaterian evolution from three spiralian genomes.</title>
        <authorList>
            <person name="Simakov O."/>
            <person name="Marletaz F."/>
            <person name="Cho S.J."/>
            <person name="Edsinger-Gonzales E."/>
            <person name="Havlak P."/>
            <person name="Hellsten U."/>
            <person name="Kuo D.H."/>
            <person name="Larsson T."/>
            <person name="Lv J."/>
            <person name="Arendt D."/>
            <person name="Savage R."/>
            <person name="Osoegawa K."/>
            <person name="de Jong P."/>
            <person name="Grimwood J."/>
            <person name="Chapman J.A."/>
            <person name="Shapiro H."/>
            <person name="Aerts A."/>
            <person name="Otillar R.P."/>
            <person name="Terry A.Y."/>
            <person name="Boore J.L."/>
            <person name="Grigoriev I.V."/>
            <person name="Lindberg D.R."/>
            <person name="Seaver E.C."/>
            <person name="Weisblat D.A."/>
            <person name="Putnam N.H."/>
            <person name="Rokhsar D.S."/>
        </authorList>
    </citation>
    <scope>NUCLEOTIDE SEQUENCE</scope>
    <source>
        <strain evidence="3 5">I ESC-2004</strain>
    </source>
</reference>
<dbReference type="EMBL" id="AMQN01023960">
    <property type="status" value="NOT_ANNOTATED_CDS"/>
    <property type="molecule type" value="Genomic_DNA"/>
</dbReference>
<dbReference type="GO" id="GO:0033204">
    <property type="term" value="F:ribonuclease P RNA binding"/>
    <property type="evidence" value="ECO:0007669"/>
    <property type="project" value="TreeGrafter"/>
</dbReference>
<dbReference type="Proteomes" id="UP000014760">
    <property type="component" value="Unassembled WGS sequence"/>
</dbReference>
<sequence length="126" mass="14069">MKSEMESNGNFCIRQTAEYFFMKVSLETDRPMSIPIAMMKMHILKALGSLYGQVGQSIDVSIIKYEEASHRMILRIPASGFNRVWSALSLCSSLGTVPCVFRIHQVSGSLLGLSANSRDYDFHEAS</sequence>
<dbReference type="Gene3D" id="3.30.70.3250">
    <property type="entry name" value="Ribonuclease P, Pop5 subunit"/>
    <property type="match status" value="1"/>
</dbReference>
<dbReference type="PANTHER" id="PTHR15441">
    <property type="entry name" value="RIBONUCLEASE P PROTEIN SUBUNIT P14"/>
    <property type="match status" value="1"/>
</dbReference>
<dbReference type="OMA" id="PCHFQVI"/>
<dbReference type="AlphaFoldDB" id="R7UDK2"/>
<dbReference type="EnsemblMetazoa" id="CapteT219067">
    <property type="protein sequence ID" value="CapteP219067"/>
    <property type="gene ID" value="CapteG219067"/>
</dbReference>
<evidence type="ECO:0000313" key="4">
    <source>
        <dbReference type="EnsemblMetazoa" id="CapteP219067"/>
    </source>
</evidence>
<dbReference type="InterPro" id="IPR002759">
    <property type="entry name" value="Pop5/Rpp14/Rnp2-like"/>
</dbReference>
<dbReference type="InterPro" id="IPR038085">
    <property type="entry name" value="Rnp2-like_sf"/>
</dbReference>
<reference evidence="4" key="3">
    <citation type="submission" date="2015-06" db="UniProtKB">
        <authorList>
            <consortium name="EnsemblMetazoa"/>
        </authorList>
    </citation>
    <scope>IDENTIFICATION</scope>
</reference>
<evidence type="ECO:0000313" key="3">
    <source>
        <dbReference type="EMBL" id="ELU04445.1"/>
    </source>
</evidence>
<gene>
    <name evidence="3" type="ORF">CAPTEDRAFT_219067</name>
</gene>
<organism evidence="3">
    <name type="scientific">Capitella teleta</name>
    <name type="common">Polychaete worm</name>
    <dbReference type="NCBI Taxonomy" id="283909"/>
    <lineage>
        <taxon>Eukaryota</taxon>
        <taxon>Metazoa</taxon>
        <taxon>Spiralia</taxon>
        <taxon>Lophotrochozoa</taxon>
        <taxon>Annelida</taxon>
        <taxon>Polychaeta</taxon>
        <taxon>Sedentaria</taxon>
        <taxon>Scolecida</taxon>
        <taxon>Capitellidae</taxon>
        <taxon>Capitella</taxon>
    </lineage>
</organism>
<dbReference type="OrthoDB" id="2262258at2759"/>
<dbReference type="Pfam" id="PF01900">
    <property type="entry name" value="RNase_P_Rpp14"/>
    <property type="match status" value="1"/>
</dbReference>
<dbReference type="SUPFAM" id="SSF160350">
    <property type="entry name" value="Rnp2-like"/>
    <property type="match status" value="1"/>
</dbReference>
<evidence type="ECO:0000313" key="5">
    <source>
        <dbReference type="Proteomes" id="UP000014760"/>
    </source>
</evidence>
<dbReference type="GO" id="GO:0005730">
    <property type="term" value="C:nucleolus"/>
    <property type="evidence" value="ECO:0007669"/>
    <property type="project" value="TreeGrafter"/>
</dbReference>
<comment type="similarity">
    <text evidence="1">Belongs to the eukaryotic/archaeal RNase P protein component 2 family.</text>
</comment>
<keyword evidence="5" id="KW-1185">Reference proteome</keyword>
<proteinExistence type="inferred from homology"/>
<name>R7UDK2_CAPTE</name>
<dbReference type="GO" id="GO:0001682">
    <property type="term" value="P:tRNA 5'-leader removal"/>
    <property type="evidence" value="ECO:0007669"/>
    <property type="project" value="InterPro"/>
</dbReference>
<dbReference type="HOGENOM" id="CLU_157358_0_0_1"/>
<dbReference type="EMBL" id="KB302282">
    <property type="protein sequence ID" value="ELU04445.1"/>
    <property type="molecule type" value="Genomic_DNA"/>
</dbReference>
<dbReference type="PANTHER" id="PTHR15441:SF1">
    <property type="entry name" value="RIBONUCLEASE P PROTEIN SUBUNIT P14"/>
    <property type="match status" value="1"/>
</dbReference>
<protein>
    <submittedName>
        <fullName evidence="3 4">Uncharacterized protein</fullName>
    </submittedName>
</protein>
<dbReference type="FunCoup" id="R7UDK2">
    <property type="interactions" value="8"/>
</dbReference>
<evidence type="ECO:0000256" key="2">
    <source>
        <dbReference type="ARBA" id="ARBA00022694"/>
    </source>
</evidence>